<keyword evidence="5 9" id="KW-0732">Signal</keyword>
<dbReference type="InterPro" id="IPR025933">
    <property type="entry name" value="Beta_defensin_dom"/>
</dbReference>
<dbReference type="OMA" id="MPGAMRI"/>
<dbReference type="GO" id="GO:0060326">
    <property type="term" value="P:cell chemotaxis"/>
    <property type="evidence" value="ECO:0007669"/>
    <property type="project" value="TreeGrafter"/>
</dbReference>
<evidence type="ECO:0000313" key="11">
    <source>
        <dbReference type="Ensembl" id="ENSPCOP00000022097.1"/>
    </source>
</evidence>
<evidence type="ECO:0000256" key="2">
    <source>
        <dbReference type="ARBA" id="ARBA00007371"/>
    </source>
</evidence>
<sequence>MPGAMRIFFLMFAAFILLVQTVPARGGIQRKLLCRKLRGRCEAECLTFEDQIGGCRAESTPFCCKKTS</sequence>
<dbReference type="Ensembl" id="ENSPCOT00000032768.1">
    <property type="protein sequence ID" value="ENSPCOP00000022097.1"/>
    <property type="gene ID" value="ENSPCOG00000023126.1"/>
</dbReference>
<evidence type="ECO:0000259" key="10">
    <source>
        <dbReference type="Pfam" id="PF13841"/>
    </source>
</evidence>
<dbReference type="GeneTree" id="ENSGT00390000013953"/>
<name>A0A2K6G791_PROCO</name>
<keyword evidence="12" id="KW-1185">Reference proteome</keyword>
<keyword evidence="4 9" id="KW-0929">Antimicrobial</keyword>
<keyword evidence="6 9" id="KW-0211">Defensin</keyword>
<evidence type="ECO:0000256" key="6">
    <source>
        <dbReference type="ARBA" id="ARBA00022940"/>
    </source>
</evidence>
<keyword evidence="7 9" id="KW-0044">Antibiotic</keyword>
<proteinExistence type="inferred from homology"/>
<organism evidence="11 12">
    <name type="scientific">Propithecus coquereli</name>
    <name type="common">Coquerel's sifaka</name>
    <name type="synonym">Propithecus verreauxi coquereli</name>
    <dbReference type="NCBI Taxonomy" id="379532"/>
    <lineage>
        <taxon>Eukaryota</taxon>
        <taxon>Metazoa</taxon>
        <taxon>Chordata</taxon>
        <taxon>Craniata</taxon>
        <taxon>Vertebrata</taxon>
        <taxon>Euteleostomi</taxon>
        <taxon>Mammalia</taxon>
        <taxon>Eutheria</taxon>
        <taxon>Euarchontoglires</taxon>
        <taxon>Primates</taxon>
        <taxon>Strepsirrhini</taxon>
        <taxon>Lemuriformes</taxon>
        <taxon>Indriidae</taxon>
        <taxon>Propithecus</taxon>
    </lineage>
</organism>
<comment type="similarity">
    <text evidence="2 9">Belongs to the beta-defensin family.</text>
</comment>
<dbReference type="GO" id="GO:0042742">
    <property type="term" value="P:defense response to bacterium"/>
    <property type="evidence" value="ECO:0007669"/>
    <property type="project" value="UniProtKB-UniRule"/>
</dbReference>
<evidence type="ECO:0000256" key="1">
    <source>
        <dbReference type="ARBA" id="ARBA00004613"/>
    </source>
</evidence>
<comment type="subcellular location">
    <subcellularLocation>
        <location evidence="1 9">Secreted</location>
    </subcellularLocation>
</comment>
<dbReference type="GO" id="GO:0031731">
    <property type="term" value="F:CCR6 chemokine receptor binding"/>
    <property type="evidence" value="ECO:0007669"/>
    <property type="project" value="TreeGrafter"/>
</dbReference>
<feature type="signal peptide" evidence="9">
    <location>
        <begin position="1"/>
        <end position="21"/>
    </location>
</feature>
<dbReference type="STRING" id="379532.ENSPCOP00000022097"/>
<keyword evidence="8" id="KW-1015">Disulfide bond</keyword>
<accession>A0A2K6G791</accession>
<evidence type="ECO:0000256" key="9">
    <source>
        <dbReference type="RuleBase" id="RU231113"/>
    </source>
</evidence>
<dbReference type="PANTHER" id="PTHR20515:SF20">
    <property type="entry name" value="GALLINACIN-1-RELATED"/>
    <property type="match status" value="1"/>
</dbReference>
<keyword evidence="3 9" id="KW-0964">Secreted</keyword>
<dbReference type="AlphaFoldDB" id="A0A2K6G791"/>
<dbReference type="GO" id="GO:0042056">
    <property type="term" value="F:chemoattractant activity"/>
    <property type="evidence" value="ECO:0007669"/>
    <property type="project" value="TreeGrafter"/>
</dbReference>
<reference evidence="11" key="1">
    <citation type="submission" date="2025-08" db="UniProtKB">
        <authorList>
            <consortium name="Ensembl"/>
        </authorList>
    </citation>
    <scope>IDENTIFICATION</scope>
</reference>
<dbReference type="Pfam" id="PF13841">
    <property type="entry name" value="Defensin_beta_2"/>
    <property type="match status" value="1"/>
</dbReference>
<feature type="domain" description="Beta-defensin" evidence="10">
    <location>
        <begin position="34"/>
        <end position="64"/>
    </location>
</feature>
<evidence type="ECO:0000256" key="5">
    <source>
        <dbReference type="ARBA" id="ARBA00022729"/>
    </source>
</evidence>
<evidence type="ECO:0000256" key="8">
    <source>
        <dbReference type="ARBA" id="ARBA00023157"/>
    </source>
</evidence>
<dbReference type="Proteomes" id="UP000233160">
    <property type="component" value="Unassembled WGS sequence"/>
</dbReference>
<dbReference type="GO" id="GO:0045087">
    <property type="term" value="P:innate immune response"/>
    <property type="evidence" value="ECO:0007669"/>
    <property type="project" value="InterPro"/>
</dbReference>
<feature type="chain" id="PRO_5014210204" description="Beta-defensin" evidence="9">
    <location>
        <begin position="22"/>
        <end position="68"/>
    </location>
</feature>
<evidence type="ECO:0000313" key="12">
    <source>
        <dbReference type="Proteomes" id="UP000233160"/>
    </source>
</evidence>
<dbReference type="PANTHER" id="PTHR20515">
    <property type="entry name" value="BETA-DEFENSIN"/>
    <property type="match status" value="1"/>
</dbReference>
<protein>
    <recommendedName>
        <fullName evidence="9">Beta-defensin</fullName>
    </recommendedName>
</protein>
<comment type="function">
    <text evidence="9">Has antibacterial activity.</text>
</comment>
<evidence type="ECO:0000256" key="7">
    <source>
        <dbReference type="ARBA" id="ARBA00023022"/>
    </source>
</evidence>
<reference evidence="11" key="2">
    <citation type="submission" date="2025-09" db="UniProtKB">
        <authorList>
            <consortium name="Ensembl"/>
        </authorList>
    </citation>
    <scope>IDENTIFICATION</scope>
</reference>
<dbReference type="GO" id="GO:0005615">
    <property type="term" value="C:extracellular space"/>
    <property type="evidence" value="ECO:0007669"/>
    <property type="project" value="TreeGrafter"/>
</dbReference>
<evidence type="ECO:0000256" key="4">
    <source>
        <dbReference type="ARBA" id="ARBA00022529"/>
    </source>
</evidence>
<evidence type="ECO:0000256" key="3">
    <source>
        <dbReference type="ARBA" id="ARBA00022525"/>
    </source>
</evidence>